<evidence type="ECO:0000256" key="10">
    <source>
        <dbReference type="ARBA" id="ARBA00023077"/>
    </source>
</evidence>
<dbReference type="CDD" id="cd01347">
    <property type="entry name" value="ligand_gated_channel"/>
    <property type="match status" value="1"/>
</dbReference>
<keyword evidence="10 15" id="KW-0798">TonB box</keyword>
<dbReference type="InterPro" id="IPR037066">
    <property type="entry name" value="Plug_dom_sf"/>
</dbReference>
<dbReference type="NCBIfam" id="TIGR01783">
    <property type="entry name" value="TonB-siderophor"/>
    <property type="match status" value="1"/>
</dbReference>
<dbReference type="Pfam" id="PF00593">
    <property type="entry name" value="TonB_dep_Rec_b-barrel"/>
    <property type="match status" value="1"/>
</dbReference>
<keyword evidence="6 14" id="KW-0812">Transmembrane</keyword>
<keyword evidence="13 14" id="KW-0998">Cell outer membrane</keyword>
<organism evidence="18 19">
    <name type="scientific">Psychrobacter sanguinis</name>
    <dbReference type="NCBI Taxonomy" id="861445"/>
    <lineage>
        <taxon>Bacteria</taxon>
        <taxon>Pseudomonadati</taxon>
        <taxon>Pseudomonadota</taxon>
        <taxon>Gammaproteobacteria</taxon>
        <taxon>Moraxellales</taxon>
        <taxon>Moraxellaceae</taxon>
        <taxon>Psychrobacter</taxon>
    </lineage>
</organism>
<keyword evidence="5" id="KW-0410">Iron transport</keyword>
<dbReference type="InterPro" id="IPR039426">
    <property type="entry name" value="TonB-dep_rcpt-like"/>
</dbReference>
<dbReference type="SUPFAM" id="SSF56935">
    <property type="entry name" value="Porins"/>
    <property type="match status" value="1"/>
</dbReference>
<accession>A0A844M1C7</accession>
<name>A0A844M1C7_9GAMM</name>
<dbReference type="AlphaFoldDB" id="A0A844M1C7"/>
<sequence>MNSILDNYQSYFMEKFIKLFKQASSAINVMEYNRLSNVILVMSQIARPITLTSPRFLSVCVGAAMLGTLPSIASAVEINNTEADNTVENATTTPTPKTQANERIHRAAAPTVTLDTIQVVASNNDISEDSDSYVFENTSTATGLALSPQYTPQSVTTITHQQIEDQDLEDVADVLRHTPGVSLLAFDGGRTMSSARGFDITQYQIDGQDVDFNGIWTKGEDFTSTAIFDRVEVVRGATGLTSGSGEPSASINLIRKSANSRNPEAMIRVEGDHHGQYGATLDASTPLIKGGDIRGRFIAQYKDGDTFIDREEKQIGLLYGVVDADIGDKATLSIGASQQDTKIDSGMWGGLPAYYSDGGKTSWDVDRNSSVDWVEWDNKNRTYFGTLNYDITPDWQFMLQGSRSENEADDKLLYLLSNTIDRETGMGAATYNSYSGGDRNQDNWKATVNGVFDAFGQTHTVQFGGSYNKNELKSYAHTATPNYEPINFYTWNGDYPEPVWSDKRTTADVDTKEKSLFASGRFQLTDPLALVLGTRVTDYDSEGFDSGVDIDVSHDDKWVPYVGATYDINDNHTVFASYTSIFDPQIERDVNNNLLDPVDGDNYELGIKSSNVTGTLQGQFSVFRIKQDNLAQPVAGTTIINTDPPQQAYIEADRATSKGVDIEVTGRINPDWQTSIGFTQFIAKDDNDDRVNPQFPDRVFKLFTTYDMSSWIPGLTVGGGINWSDERHTLLTNPATQTLEKYEQNNVTLVDIMARYNITDSLEAQLNVENLFDEEYLSNTGFGFGQINYGKPLTLSGKLNYTF</sequence>
<keyword evidence="3 14" id="KW-0813">Transport</keyword>
<evidence type="ECO:0000256" key="7">
    <source>
        <dbReference type="ARBA" id="ARBA00022729"/>
    </source>
</evidence>
<keyword evidence="11 14" id="KW-0472">Membrane</keyword>
<comment type="similarity">
    <text evidence="2 14 15">Belongs to the TonB-dependent receptor family.</text>
</comment>
<evidence type="ECO:0000256" key="1">
    <source>
        <dbReference type="ARBA" id="ARBA00004571"/>
    </source>
</evidence>
<feature type="domain" description="TonB-dependent receptor plug" evidence="17">
    <location>
        <begin position="149"/>
        <end position="248"/>
    </location>
</feature>
<evidence type="ECO:0000256" key="14">
    <source>
        <dbReference type="PROSITE-ProRule" id="PRU01360"/>
    </source>
</evidence>
<dbReference type="PANTHER" id="PTHR32552">
    <property type="entry name" value="FERRICHROME IRON RECEPTOR-RELATED"/>
    <property type="match status" value="1"/>
</dbReference>
<evidence type="ECO:0000256" key="3">
    <source>
        <dbReference type="ARBA" id="ARBA00022448"/>
    </source>
</evidence>
<dbReference type="InterPro" id="IPR036942">
    <property type="entry name" value="Beta-barrel_TonB_sf"/>
</dbReference>
<keyword evidence="12 18" id="KW-0675">Receptor</keyword>
<evidence type="ECO:0000256" key="11">
    <source>
        <dbReference type="ARBA" id="ARBA00023136"/>
    </source>
</evidence>
<evidence type="ECO:0000256" key="2">
    <source>
        <dbReference type="ARBA" id="ARBA00009810"/>
    </source>
</evidence>
<evidence type="ECO:0000259" key="16">
    <source>
        <dbReference type="Pfam" id="PF00593"/>
    </source>
</evidence>
<dbReference type="GO" id="GO:0015344">
    <property type="term" value="F:siderophore uptake transmembrane transporter activity"/>
    <property type="evidence" value="ECO:0007669"/>
    <property type="project" value="TreeGrafter"/>
</dbReference>
<dbReference type="InterPro" id="IPR000531">
    <property type="entry name" value="Beta-barrel_TonB"/>
</dbReference>
<feature type="domain" description="TonB-dependent receptor-like beta-barrel" evidence="16">
    <location>
        <begin position="360"/>
        <end position="771"/>
    </location>
</feature>
<dbReference type="InterPro" id="IPR010105">
    <property type="entry name" value="TonB_sidphr_rcpt"/>
</dbReference>
<evidence type="ECO:0000256" key="15">
    <source>
        <dbReference type="RuleBase" id="RU003357"/>
    </source>
</evidence>
<dbReference type="FunFam" id="2.170.130.10:FF:000010">
    <property type="entry name" value="Ferripyoverdine receptor"/>
    <property type="match status" value="1"/>
</dbReference>
<evidence type="ECO:0000313" key="19">
    <source>
        <dbReference type="Proteomes" id="UP000442109"/>
    </source>
</evidence>
<evidence type="ECO:0000256" key="12">
    <source>
        <dbReference type="ARBA" id="ARBA00023170"/>
    </source>
</evidence>
<dbReference type="OrthoDB" id="8663017at2"/>
<protein>
    <submittedName>
        <fullName evidence="18">TonB-dependent siderophore receptor</fullName>
    </submittedName>
</protein>
<dbReference type="EMBL" id="WFKQ01000004">
    <property type="protein sequence ID" value="MUG32480.1"/>
    <property type="molecule type" value="Genomic_DNA"/>
</dbReference>
<dbReference type="Proteomes" id="UP000442109">
    <property type="component" value="Unassembled WGS sequence"/>
</dbReference>
<dbReference type="Pfam" id="PF07715">
    <property type="entry name" value="Plug"/>
    <property type="match status" value="1"/>
</dbReference>
<evidence type="ECO:0000256" key="13">
    <source>
        <dbReference type="ARBA" id="ARBA00023237"/>
    </source>
</evidence>
<proteinExistence type="inferred from homology"/>
<dbReference type="GO" id="GO:0015891">
    <property type="term" value="P:siderophore transport"/>
    <property type="evidence" value="ECO:0007669"/>
    <property type="project" value="InterPro"/>
</dbReference>
<evidence type="ECO:0000256" key="4">
    <source>
        <dbReference type="ARBA" id="ARBA00022452"/>
    </source>
</evidence>
<keyword evidence="19" id="KW-1185">Reference proteome</keyword>
<keyword evidence="8" id="KW-0408">Iron</keyword>
<keyword evidence="4 14" id="KW-1134">Transmembrane beta strand</keyword>
<dbReference type="InterPro" id="IPR012910">
    <property type="entry name" value="Plug_dom"/>
</dbReference>
<gene>
    <name evidence="18" type="ORF">GB996_06690</name>
</gene>
<dbReference type="GO" id="GO:0009279">
    <property type="term" value="C:cell outer membrane"/>
    <property type="evidence" value="ECO:0007669"/>
    <property type="project" value="UniProtKB-SubCell"/>
</dbReference>
<dbReference type="PROSITE" id="PS52016">
    <property type="entry name" value="TONB_DEPENDENT_REC_3"/>
    <property type="match status" value="1"/>
</dbReference>
<evidence type="ECO:0000256" key="8">
    <source>
        <dbReference type="ARBA" id="ARBA00023004"/>
    </source>
</evidence>
<evidence type="ECO:0000259" key="17">
    <source>
        <dbReference type="Pfam" id="PF07715"/>
    </source>
</evidence>
<evidence type="ECO:0000256" key="5">
    <source>
        <dbReference type="ARBA" id="ARBA00022496"/>
    </source>
</evidence>
<dbReference type="Gene3D" id="2.170.130.10">
    <property type="entry name" value="TonB-dependent receptor, plug domain"/>
    <property type="match status" value="1"/>
</dbReference>
<dbReference type="PANTHER" id="PTHR32552:SF74">
    <property type="entry name" value="HYDROXAMATE SIDEROPHORE RECEPTOR FHUE"/>
    <property type="match status" value="1"/>
</dbReference>
<dbReference type="GO" id="GO:0038023">
    <property type="term" value="F:signaling receptor activity"/>
    <property type="evidence" value="ECO:0007669"/>
    <property type="project" value="InterPro"/>
</dbReference>
<evidence type="ECO:0000313" key="18">
    <source>
        <dbReference type="EMBL" id="MUG32480.1"/>
    </source>
</evidence>
<evidence type="ECO:0000256" key="9">
    <source>
        <dbReference type="ARBA" id="ARBA00023065"/>
    </source>
</evidence>
<dbReference type="Gene3D" id="2.40.170.20">
    <property type="entry name" value="TonB-dependent receptor, beta-barrel domain"/>
    <property type="match status" value="1"/>
</dbReference>
<comment type="caution">
    <text evidence="18">The sequence shown here is derived from an EMBL/GenBank/DDBJ whole genome shotgun (WGS) entry which is preliminary data.</text>
</comment>
<keyword evidence="7" id="KW-0732">Signal</keyword>
<comment type="subcellular location">
    <subcellularLocation>
        <location evidence="1 14">Cell outer membrane</location>
        <topology evidence="1 14">Multi-pass membrane protein</topology>
    </subcellularLocation>
</comment>
<evidence type="ECO:0000256" key="6">
    <source>
        <dbReference type="ARBA" id="ARBA00022692"/>
    </source>
</evidence>
<reference evidence="18 19" key="1">
    <citation type="journal article" date="2019" name="PLoS ONE">
        <title>Pup mortality in New Zealand sea lions (Phocarctos hookeri) at Enderby Island, Auckland Islands, 2013-18.</title>
        <authorList>
            <person name="Michael S.A."/>
            <person name="Hayman D.T.S."/>
            <person name="Gray R."/>
            <person name="Zhang J."/>
            <person name="Rogers L."/>
            <person name="Roe W.D."/>
        </authorList>
    </citation>
    <scope>NUCLEOTIDE SEQUENCE [LARGE SCALE GENOMIC DNA]</scope>
    <source>
        <strain evidence="18 19">SM868</strain>
    </source>
</reference>
<keyword evidence="9" id="KW-0406">Ion transport</keyword>